<dbReference type="EMBL" id="BGPR01000089">
    <property type="protein sequence ID" value="GBL92853.1"/>
    <property type="molecule type" value="Genomic_DNA"/>
</dbReference>
<protein>
    <submittedName>
        <fullName evidence="1">Uncharacterized protein</fullName>
    </submittedName>
</protein>
<keyword evidence="2" id="KW-1185">Reference proteome</keyword>
<dbReference type="AlphaFoldDB" id="A0A4Y2BLM4"/>
<gene>
    <name evidence="1" type="ORF">AVEN_4554_1</name>
</gene>
<dbReference type="Proteomes" id="UP000499080">
    <property type="component" value="Unassembled WGS sequence"/>
</dbReference>
<name>A0A4Y2BLM4_ARAVE</name>
<sequence length="103" mass="12214">MPLMMKGEEKKNHSMTRGHLPSVCYCQYVKLLKVNRVHSYRRERTREKKKECCFRSGTQTPKRREWGAIKSIIRSISVFSVVMMGMGRWNSKGCQARVKWFKV</sequence>
<proteinExistence type="predicted"/>
<evidence type="ECO:0000313" key="1">
    <source>
        <dbReference type="EMBL" id="GBL92853.1"/>
    </source>
</evidence>
<accession>A0A4Y2BLM4</accession>
<organism evidence="1 2">
    <name type="scientific">Araneus ventricosus</name>
    <name type="common">Orbweaver spider</name>
    <name type="synonym">Epeira ventricosa</name>
    <dbReference type="NCBI Taxonomy" id="182803"/>
    <lineage>
        <taxon>Eukaryota</taxon>
        <taxon>Metazoa</taxon>
        <taxon>Ecdysozoa</taxon>
        <taxon>Arthropoda</taxon>
        <taxon>Chelicerata</taxon>
        <taxon>Arachnida</taxon>
        <taxon>Araneae</taxon>
        <taxon>Araneomorphae</taxon>
        <taxon>Entelegynae</taxon>
        <taxon>Araneoidea</taxon>
        <taxon>Araneidae</taxon>
        <taxon>Araneus</taxon>
    </lineage>
</organism>
<evidence type="ECO:0000313" key="2">
    <source>
        <dbReference type="Proteomes" id="UP000499080"/>
    </source>
</evidence>
<reference evidence="1 2" key="1">
    <citation type="journal article" date="2019" name="Sci. Rep.">
        <title>Orb-weaving spider Araneus ventricosus genome elucidates the spidroin gene catalogue.</title>
        <authorList>
            <person name="Kono N."/>
            <person name="Nakamura H."/>
            <person name="Ohtoshi R."/>
            <person name="Moran D.A.P."/>
            <person name="Shinohara A."/>
            <person name="Yoshida Y."/>
            <person name="Fujiwara M."/>
            <person name="Mori M."/>
            <person name="Tomita M."/>
            <person name="Arakawa K."/>
        </authorList>
    </citation>
    <scope>NUCLEOTIDE SEQUENCE [LARGE SCALE GENOMIC DNA]</scope>
</reference>
<comment type="caution">
    <text evidence="1">The sequence shown here is derived from an EMBL/GenBank/DDBJ whole genome shotgun (WGS) entry which is preliminary data.</text>
</comment>